<evidence type="ECO:0000256" key="1">
    <source>
        <dbReference type="ARBA" id="ARBA00004651"/>
    </source>
</evidence>
<keyword evidence="2" id="KW-1003">Cell membrane</keyword>
<dbReference type="OrthoDB" id="5963930at2"/>
<feature type="transmembrane region" description="Helical" evidence="6">
    <location>
        <begin position="819"/>
        <end position="844"/>
    </location>
</feature>
<feature type="transmembrane region" description="Helical" evidence="6">
    <location>
        <begin position="21"/>
        <end position="40"/>
    </location>
</feature>
<dbReference type="PROSITE" id="PS50156">
    <property type="entry name" value="SSD"/>
    <property type="match status" value="1"/>
</dbReference>
<feature type="transmembrane region" description="Helical" evidence="6">
    <location>
        <begin position="791"/>
        <end position="813"/>
    </location>
</feature>
<evidence type="ECO:0000256" key="2">
    <source>
        <dbReference type="ARBA" id="ARBA00022475"/>
    </source>
</evidence>
<evidence type="ECO:0000256" key="5">
    <source>
        <dbReference type="ARBA" id="ARBA00023136"/>
    </source>
</evidence>
<name>A0A363UQA6_9GAMM</name>
<comment type="subcellular location">
    <subcellularLocation>
        <location evidence="1">Cell membrane</location>
        <topology evidence="1">Multi-pass membrane protein</topology>
    </subcellularLocation>
</comment>
<feature type="transmembrane region" description="Helical" evidence="6">
    <location>
        <begin position="694"/>
        <end position="710"/>
    </location>
</feature>
<feature type="transmembrane region" description="Helical" evidence="6">
    <location>
        <begin position="231"/>
        <end position="249"/>
    </location>
</feature>
<organism evidence="8 9">
    <name type="scientific">Abyssibacter profundi</name>
    <dbReference type="NCBI Taxonomy" id="2182787"/>
    <lineage>
        <taxon>Bacteria</taxon>
        <taxon>Pseudomonadati</taxon>
        <taxon>Pseudomonadota</taxon>
        <taxon>Gammaproteobacteria</taxon>
        <taxon>Chromatiales</taxon>
        <taxon>Oceanococcaceae</taxon>
        <taxon>Abyssibacter</taxon>
    </lineage>
</organism>
<dbReference type="Proteomes" id="UP000251800">
    <property type="component" value="Unassembled WGS sequence"/>
</dbReference>
<keyword evidence="4 6" id="KW-1133">Transmembrane helix</keyword>
<dbReference type="Pfam" id="PF03176">
    <property type="entry name" value="MMPL"/>
    <property type="match status" value="2"/>
</dbReference>
<dbReference type="InterPro" id="IPR000731">
    <property type="entry name" value="SSD"/>
</dbReference>
<feature type="transmembrane region" description="Helical" evidence="6">
    <location>
        <begin position="745"/>
        <end position="765"/>
    </location>
</feature>
<keyword evidence="5 6" id="KW-0472">Membrane</keyword>
<sequence>MRMITTDDILRVVEPLVYARRGLGMLVLVLLTAFFGYQAALIKPDAGFEKSIPLQHPYMKVLKQYQSAFGGGNLIKVALIQEEGELYNEEFLDTLRKVTDEVFFIPGVDRSRVSSLFTPDVRYTEVVEGGFAGGNVIPAEYQPNEEMFDLIKTNVGKAGIIGRLVTQDQTGAMVNAELLEFDPITGEKLDYRKVSHQLEEIRKTYETENIKIHIIGFAKVVGDVTDATLEVVGFFLLTLLMTLVLLWFYTGSFKLAVLPLVCSIVAVIWEFGLLRLFGYGLDPFAILVPFLVLSVSVSHGVQYANAWVAEVAHNGRDSFDASLQTFRRLAIPGTTALITDVAGFATIYLIPIDIIREMSLNAAFGVAAIIVTNKVMMPIWLTWIKIGNVEEFKRKQAVRDRFGDGLWRLIAKNTRRTPAIVTLLICSILLGWSIWKYDDLLVGDSQAGVPELRPDSRYNQDSRAIVDNFSIGVDILKVIAETAPEACIRYEQMETIDRFAWEMSNLTDEVQSVISLPQVAKIINAGWNEGSLAWRVLPRNRYVIVQAITPVDTSSGLLNPDCSAMPVLIFTKDHKATTIHTITDAVKAFNEANREAFYEEHPEVTREYCAEKSAKRDQLGRMRMERDNLAALQTAEPNATRAEELEALNTRYGEVEDEFAAMEQFCPVNFALASGNVGVMAATNEVVEAQEIQVVFWVYVVVVTFLWLSFRSISGVLCVVLPLSLVSVMAYAVMAQLGIGLKVATLPVVALAVGIGVDYGIYVYSQLADGVNRGMTLEESFYRTLSQTGKAVVFTGVALGLGVGTWLFSALQFQADMGILLVFMFTANMFGAILVMPALAHFLVTKESAAKTGLTSH</sequence>
<feature type="transmembrane region" description="Helical" evidence="6">
    <location>
        <begin position="256"/>
        <end position="278"/>
    </location>
</feature>
<keyword evidence="9" id="KW-1185">Reference proteome</keyword>
<dbReference type="Gene3D" id="1.20.1640.10">
    <property type="entry name" value="Multidrug efflux transporter AcrB transmembrane domain"/>
    <property type="match status" value="2"/>
</dbReference>
<proteinExistence type="predicted"/>
<dbReference type="AlphaFoldDB" id="A0A363UQA6"/>
<accession>A0A363UQA6</accession>
<feature type="transmembrane region" description="Helical" evidence="6">
    <location>
        <begin position="717"/>
        <end position="739"/>
    </location>
</feature>
<dbReference type="PANTHER" id="PTHR33406">
    <property type="entry name" value="MEMBRANE PROTEIN MJ1562-RELATED"/>
    <property type="match status" value="1"/>
</dbReference>
<protein>
    <recommendedName>
        <fullName evidence="7">SSD domain-containing protein</fullName>
    </recommendedName>
</protein>
<evidence type="ECO:0000256" key="4">
    <source>
        <dbReference type="ARBA" id="ARBA00022989"/>
    </source>
</evidence>
<dbReference type="GO" id="GO:0005886">
    <property type="term" value="C:plasma membrane"/>
    <property type="evidence" value="ECO:0007669"/>
    <property type="project" value="UniProtKB-SubCell"/>
</dbReference>
<dbReference type="InterPro" id="IPR050545">
    <property type="entry name" value="Mycobact_MmpL"/>
</dbReference>
<feature type="transmembrane region" description="Helical" evidence="6">
    <location>
        <begin position="329"/>
        <end position="350"/>
    </location>
</feature>
<feature type="transmembrane region" description="Helical" evidence="6">
    <location>
        <begin position="284"/>
        <end position="308"/>
    </location>
</feature>
<dbReference type="EMBL" id="QEQK01000001">
    <property type="protein sequence ID" value="PWN57653.1"/>
    <property type="molecule type" value="Genomic_DNA"/>
</dbReference>
<evidence type="ECO:0000256" key="6">
    <source>
        <dbReference type="SAM" id="Phobius"/>
    </source>
</evidence>
<evidence type="ECO:0000313" key="8">
    <source>
        <dbReference type="EMBL" id="PWN57653.1"/>
    </source>
</evidence>
<dbReference type="GO" id="GO:0022857">
    <property type="term" value="F:transmembrane transporter activity"/>
    <property type="evidence" value="ECO:0007669"/>
    <property type="project" value="InterPro"/>
</dbReference>
<dbReference type="RefSeq" id="WP_109718509.1">
    <property type="nucleotide sequence ID" value="NZ_QEQK01000001.1"/>
</dbReference>
<reference evidence="8 9" key="1">
    <citation type="submission" date="2018-05" db="EMBL/GenBank/DDBJ databases">
        <title>Abyssibacter profundi OUC007T gen. nov., sp. nov, a marine bacterium isolated from seawater of the Mariana Trench.</title>
        <authorList>
            <person name="Zhou S."/>
        </authorList>
    </citation>
    <scope>NUCLEOTIDE SEQUENCE [LARGE SCALE GENOMIC DNA]</scope>
    <source>
        <strain evidence="8 9">OUC007</strain>
    </source>
</reference>
<keyword evidence="3 6" id="KW-0812">Transmembrane</keyword>
<gene>
    <name evidence="8" type="ORF">DEH80_00485</name>
</gene>
<comment type="caution">
    <text evidence="8">The sequence shown here is derived from an EMBL/GenBank/DDBJ whole genome shotgun (WGS) entry which is preliminary data.</text>
</comment>
<feature type="transmembrane region" description="Helical" evidence="6">
    <location>
        <begin position="417"/>
        <end position="435"/>
    </location>
</feature>
<dbReference type="InterPro" id="IPR004869">
    <property type="entry name" value="MMPL_dom"/>
</dbReference>
<dbReference type="SUPFAM" id="SSF82866">
    <property type="entry name" value="Multidrug efflux transporter AcrB transmembrane domain"/>
    <property type="match status" value="2"/>
</dbReference>
<dbReference type="PRINTS" id="PR00702">
    <property type="entry name" value="ACRIFLAVINRP"/>
</dbReference>
<dbReference type="InterPro" id="IPR001036">
    <property type="entry name" value="Acrflvin-R"/>
</dbReference>
<feature type="domain" description="SSD" evidence="7">
    <location>
        <begin position="226"/>
        <end position="383"/>
    </location>
</feature>
<dbReference type="PANTHER" id="PTHR33406:SF10">
    <property type="entry name" value="SSD DOMAIN-CONTAINING PROTEIN"/>
    <property type="match status" value="1"/>
</dbReference>
<feature type="transmembrane region" description="Helical" evidence="6">
    <location>
        <begin position="362"/>
        <end position="384"/>
    </location>
</feature>
<evidence type="ECO:0000313" key="9">
    <source>
        <dbReference type="Proteomes" id="UP000251800"/>
    </source>
</evidence>
<evidence type="ECO:0000259" key="7">
    <source>
        <dbReference type="PROSITE" id="PS50156"/>
    </source>
</evidence>
<evidence type="ECO:0000256" key="3">
    <source>
        <dbReference type="ARBA" id="ARBA00022692"/>
    </source>
</evidence>